<proteinExistence type="predicted"/>
<evidence type="ECO:0000313" key="2">
    <source>
        <dbReference type="Proteomes" id="UP000001075"/>
    </source>
</evidence>
<dbReference type="Proteomes" id="UP000001075">
    <property type="component" value="Unassembled WGS sequence"/>
</dbReference>
<name>G3HS39_CRIGR</name>
<organism evidence="1 2">
    <name type="scientific">Cricetulus griseus</name>
    <name type="common">Chinese hamster</name>
    <name type="synonym">Cricetulus barabensis griseus</name>
    <dbReference type="NCBI Taxonomy" id="10029"/>
    <lineage>
        <taxon>Eukaryota</taxon>
        <taxon>Metazoa</taxon>
        <taxon>Chordata</taxon>
        <taxon>Craniata</taxon>
        <taxon>Vertebrata</taxon>
        <taxon>Euteleostomi</taxon>
        <taxon>Mammalia</taxon>
        <taxon>Eutheria</taxon>
        <taxon>Euarchontoglires</taxon>
        <taxon>Glires</taxon>
        <taxon>Rodentia</taxon>
        <taxon>Myomorpha</taxon>
        <taxon>Muroidea</taxon>
        <taxon>Cricetidae</taxon>
        <taxon>Cricetinae</taxon>
        <taxon>Cricetulus</taxon>
    </lineage>
</organism>
<accession>G3HS39</accession>
<evidence type="ECO:0000313" key="1">
    <source>
        <dbReference type="EMBL" id="EGW06972.1"/>
    </source>
</evidence>
<reference evidence="2" key="1">
    <citation type="journal article" date="2011" name="Nat. Biotechnol.">
        <title>The genomic sequence of the Chinese hamster ovary (CHO)-K1 cell line.</title>
        <authorList>
            <person name="Xu X."/>
            <person name="Nagarajan H."/>
            <person name="Lewis N.E."/>
            <person name="Pan S."/>
            <person name="Cai Z."/>
            <person name="Liu X."/>
            <person name="Chen W."/>
            <person name="Xie M."/>
            <person name="Wang W."/>
            <person name="Hammond S."/>
            <person name="Andersen M.R."/>
            <person name="Neff N."/>
            <person name="Passarelli B."/>
            <person name="Koh W."/>
            <person name="Fan H.C."/>
            <person name="Wang J."/>
            <person name="Gui Y."/>
            <person name="Lee K.H."/>
            <person name="Betenbaugh M.J."/>
            <person name="Quake S.R."/>
            <person name="Famili I."/>
            <person name="Palsson B.O."/>
            <person name="Wang J."/>
        </authorList>
    </citation>
    <scope>NUCLEOTIDE SEQUENCE [LARGE SCALE GENOMIC DNA]</scope>
    <source>
        <strain evidence="2">CHO K1 cell line</strain>
    </source>
</reference>
<gene>
    <name evidence="1" type="ORF">I79_013665</name>
</gene>
<protein>
    <submittedName>
        <fullName evidence="1">Uncharacterized protein</fullName>
    </submittedName>
</protein>
<dbReference type="EMBL" id="JH000650">
    <property type="protein sequence ID" value="EGW06972.1"/>
    <property type="molecule type" value="Genomic_DNA"/>
</dbReference>
<sequence length="50" mass="5735">MPKGLRTFLPLLCRPSEVPLRVHPIPWIPGLSQGLVLSVFQLCFFFKNLK</sequence>
<dbReference type="InParanoid" id="G3HS39"/>
<dbReference type="AlphaFoldDB" id="G3HS39"/>